<protein>
    <submittedName>
        <fullName evidence="2">NAD(P)H-binding protein</fullName>
    </submittedName>
</protein>
<dbReference type="SMART" id="SM00859">
    <property type="entry name" value="Semialdhyde_dh"/>
    <property type="match status" value="1"/>
</dbReference>
<dbReference type="Gene3D" id="3.40.50.720">
    <property type="entry name" value="NAD(P)-binding Rossmann-like Domain"/>
    <property type="match status" value="1"/>
</dbReference>
<dbReference type="SUPFAM" id="SSF51735">
    <property type="entry name" value="NAD(P)-binding Rossmann-fold domains"/>
    <property type="match status" value="1"/>
</dbReference>
<evidence type="ECO:0000259" key="1">
    <source>
        <dbReference type="SMART" id="SM00859"/>
    </source>
</evidence>
<evidence type="ECO:0000313" key="3">
    <source>
        <dbReference type="Proteomes" id="UP001597118"/>
    </source>
</evidence>
<dbReference type="InterPro" id="IPR036291">
    <property type="entry name" value="NAD(P)-bd_dom_sf"/>
</dbReference>
<dbReference type="RefSeq" id="WP_379662484.1">
    <property type="nucleotide sequence ID" value="NZ_JBHUDG010000014.1"/>
</dbReference>
<dbReference type="PANTHER" id="PTHR14097">
    <property type="entry name" value="OXIDOREDUCTASE HTATIP2"/>
    <property type="match status" value="1"/>
</dbReference>
<dbReference type="InterPro" id="IPR016040">
    <property type="entry name" value="NAD(P)-bd_dom"/>
</dbReference>
<dbReference type="InterPro" id="IPR000534">
    <property type="entry name" value="Semialdehyde_DH_NAD-bd"/>
</dbReference>
<keyword evidence="3" id="KW-1185">Reference proteome</keyword>
<sequence>MGLNAIILGSSGLVGGHLLDLLLQSKKYSHVKVFVRRPLDKKHQKLEQIVTDFSDMKKLEKLMTADVLFSCLGSTKKKTPDKKDYIFVDKTIPETFIEMAAVKGLQQLHLVSAIGADSNSTIFYNQLKGELEDIVKQKQIPSIHIYQPSLIMGNRNEFRLGERIASALFKLLNPLMAGSLKKYRSIAASTIAQAMYQVSLNNRNGIYTYTTEKIKELA</sequence>
<name>A0ABW4IBH4_9SPHI</name>
<dbReference type="PANTHER" id="PTHR14097:SF7">
    <property type="entry name" value="OXIDOREDUCTASE HTATIP2"/>
    <property type="match status" value="1"/>
</dbReference>
<feature type="domain" description="Semialdehyde dehydrogenase NAD-binding" evidence="1">
    <location>
        <begin position="4"/>
        <end position="103"/>
    </location>
</feature>
<gene>
    <name evidence="2" type="ORF">ACFSAH_09465</name>
</gene>
<evidence type="ECO:0000313" key="2">
    <source>
        <dbReference type="EMBL" id="MFD1630106.1"/>
    </source>
</evidence>
<reference evidence="3" key="1">
    <citation type="journal article" date="2019" name="Int. J. Syst. Evol. Microbiol.">
        <title>The Global Catalogue of Microorganisms (GCM) 10K type strain sequencing project: providing services to taxonomists for standard genome sequencing and annotation.</title>
        <authorList>
            <consortium name="The Broad Institute Genomics Platform"/>
            <consortium name="The Broad Institute Genome Sequencing Center for Infectious Disease"/>
            <person name="Wu L."/>
            <person name="Ma J."/>
        </authorList>
    </citation>
    <scope>NUCLEOTIDE SEQUENCE [LARGE SCALE GENOMIC DNA]</scope>
    <source>
        <strain evidence="3">CCUG 53762</strain>
    </source>
</reference>
<dbReference type="Proteomes" id="UP001597118">
    <property type="component" value="Unassembled WGS sequence"/>
</dbReference>
<dbReference type="Pfam" id="PF13460">
    <property type="entry name" value="NAD_binding_10"/>
    <property type="match status" value="1"/>
</dbReference>
<dbReference type="EMBL" id="JBHUDG010000014">
    <property type="protein sequence ID" value="MFD1630106.1"/>
    <property type="molecule type" value="Genomic_DNA"/>
</dbReference>
<organism evidence="2 3">
    <name type="scientific">Pseudopedobacter beijingensis</name>
    <dbReference type="NCBI Taxonomy" id="1207056"/>
    <lineage>
        <taxon>Bacteria</taxon>
        <taxon>Pseudomonadati</taxon>
        <taxon>Bacteroidota</taxon>
        <taxon>Sphingobacteriia</taxon>
        <taxon>Sphingobacteriales</taxon>
        <taxon>Sphingobacteriaceae</taxon>
        <taxon>Pseudopedobacter</taxon>
    </lineage>
</organism>
<comment type="caution">
    <text evidence="2">The sequence shown here is derived from an EMBL/GenBank/DDBJ whole genome shotgun (WGS) entry which is preliminary data.</text>
</comment>
<proteinExistence type="predicted"/>
<accession>A0ABW4IBH4</accession>